<dbReference type="InterPro" id="IPR000847">
    <property type="entry name" value="LysR_HTH_N"/>
</dbReference>
<keyword evidence="4" id="KW-0804">Transcription</keyword>
<feature type="domain" description="HTH lysR-type" evidence="5">
    <location>
        <begin position="1"/>
        <end position="58"/>
    </location>
</feature>
<dbReference type="SUPFAM" id="SSF46785">
    <property type="entry name" value="Winged helix' DNA-binding domain"/>
    <property type="match status" value="1"/>
</dbReference>
<dbReference type="eggNOG" id="COG0583">
    <property type="taxonomic scope" value="Bacteria"/>
</dbReference>
<comment type="similarity">
    <text evidence="1">Belongs to the LysR transcriptional regulatory family.</text>
</comment>
<dbReference type="EMBL" id="AONH01000002">
    <property type="protein sequence ID" value="KGM89228.1"/>
    <property type="molecule type" value="Genomic_DNA"/>
</dbReference>
<gene>
    <name evidence="6" type="ORF">rosmuc_00712</name>
</gene>
<dbReference type="Pfam" id="PF03466">
    <property type="entry name" value="LysR_substrate"/>
    <property type="match status" value="1"/>
</dbReference>
<dbReference type="PATRIC" id="fig|1288298.3.peg.718"/>
<dbReference type="HOGENOM" id="CLU_039613_4_1_5"/>
<evidence type="ECO:0000313" key="6">
    <source>
        <dbReference type="EMBL" id="KGM89228.1"/>
    </source>
</evidence>
<dbReference type="PANTHER" id="PTHR30126">
    <property type="entry name" value="HTH-TYPE TRANSCRIPTIONAL REGULATOR"/>
    <property type="match status" value="1"/>
</dbReference>
<comment type="caution">
    <text evidence="6">The sequence shown here is derived from an EMBL/GenBank/DDBJ whole genome shotgun (WGS) entry which is preliminary data.</text>
</comment>
<dbReference type="Proteomes" id="UP000030021">
    <property type="component" value="Unassembled WGS sequence"/>
</dbReference>
<reference evidence="6 7" key="1">
    <citation type="submission" date="2013-01" db="EMBL/GenBank/DDBJ databases">
        <authorList>
            <person name="Fiebig A."/>
            <person name="Goeker M."/>
            <person name="Klenk H.-P.P."/>
        </authorList>
    </citation>
    <scope>NUCLEOTIDE SEQUENCE [LARGE SCALE GENOMIC DNA]</scope>
    <source>
        <strain evidence="6 7">DSM 17069</strain>
    </source>
</reference>
<dbReference type="PROSITE" id="PS50931">
    <property type="entry name" value="HTH_LYSR"/>
    <property type="match status" value="1"/>
</dbReference>
<keyword evidence="3" id="KW-0238">DNA-binding</keyword>
<dbReference type="GO" id="GO:0000976">
    <property type="term" value="F:transcription cis-regulatory region binding"/>
    <property type="evidence" value="ECO:0007669"/>
    <property type="project" value="TreeGrafter"/>
</dbReference>
<sequence>MDINWLRDFVCLGRTLNFTRAAEERNITQSAFSRRIKSLEAWIGVPLIDRASYPVQLSEAGRQFLPVAQQTVSDLTDTRQAIRERARGHASFQRFAALHAISVNFLQPRMAALEREYPDLRTRVISDSLTACCQLLSEGGCEFLLYYRHQDVAPILDETRFKRKDICEERLIPVAQHEAAARHGWTLPGRAGREVPYLSYDPNTFLGTVVDQTIGNRRPALDLRYMDALAEALKRRTLAGAGLAWLPEFSIRQELADGTLVRLGGRDWTATMTISLFCSPERLDDLGRTIWDQF</sequence>
<dbReference type="GO" id="GO:0003700">
    <property type="term" value="F:DNA-binding transcription factor activity"/>
    <property type="evidence" value="ECO:0007669"/>
    <property type="project" value="InterPro"/>
</dbReference>
<evidence type="ECO:0000256" key="2">
    <source>
        <dbReference type="ARBA" id="ARBA00023015"/>
    </source>
</evidence>
<keyword evidence="2" id="KW-0805">Transcription regulation</keyword>
<dbReference type="RefSeq" id="WP_037270108.1">
    <property type="nucleotide sequence ID" value="NZ_KN293976.1"/>
</dbReference>
<evidence type="ECO:0000256" key="4">
    <source>
        <dbReference type="ARBA" id="ARBA00023163"/>
    </source>
</evidence>
<evidence type="ECO:0000313" key="7">
    <source>
        <dbReference type="Proteomes" id="UP000030021"/>
    </source>
</evidence>
<evidence type="ECO:0000256" key="3">
    <source>
        <dbReference type="ARBA" id="ARBA00023125"/>
    </source>
</evidence>
<dbReference type="AlphaFoldDB" id="A0A0A0HT16"/>
<dbReference type="Gene3D" id="1.10.10.10">
    <property type="entry name" value="Winged helix-like DNA-binding domain superfamily/Winged helix DNA-binding domain"/>
    <property type="match status" value="1"/>
</dbReference>
<dbReference type="InterPro" id="IPR005119">
    <property type="entry name" value="LysR_subst-bd"/>
</dbReference>
<dbReference type="InterPro" id="IPR036390">
    <property type="entry name" value="WH_DNA-bd_sf"/>
</dbReference>
<dbReference type="InterPro" id="IPR036388">
    <property type="entry name" value="WH-like_DNA-bd_sf"/>
</dbReference>
<dbReference type="Gene3D" id="3.40.190.290">
    <property type="match status" value="1"/>
</dbReference>
<dbReference type="PANTHER" id="PTHR30126:SF2">
    <property type="entry name" value="HTH-TYPE TRANSCRIPTIONAL REGULATOR YJIE"/>
    <property type="match status" value="1"/>
</dbReference>
<dbReference type="SUPFAM" id="SSF53850">
    <property type="entry name" value="Periplasmic binding protein-like II"/>
    <property type="match status" value="1"/>
</dbReference>
<proteinExistence type="inferred from homology"/>
<dbReference type="OrthoDB" id="528082at2"/>
<accession>A0A0A0HT16</accession>
<protein>
    <submittedName>
        <fullName evidence="6">Transcriptional regulator, LysR family</fullName>
    </submittedName>
</protein>
<dbReference type="PRINTS" id="PR00039">
    <property type="entry name" value="HTHLYSR"/>
</dbReference>
<evidence type="ECO:0000259" key="5">
    <source>
        <dbReference type="PROSITE" id="PS50931"/>
    </source>
</evidence>
<name>A0A0A0HT16_9RHOB</name>
<evidence type="ECO:0000256" key="1">
    <source>
        <dbReference type="ARBA" id="ARBA00009437"/>
    </source>
</evidence>
<dbReference type="Pfam" id="PF00126">
    <property type="entry name" value="HTH_1"/>
    <property type="match status" value="1"/>
</dbReference>
<organism evidence="6 7">
    <name type="scientific">Roseovarius mucosus DSM 17069</name>
    <dbReference type="NCBI Taxonomy" id="1288298"/>
    <lineage>
        <taxon>Bacteria</taxon>
        <taxon>Pseudomonadati</taxon>
        <taxon>Pseudomonadota</taxon>
        <taxon>Alphaproteobacteria</taxon>
        <taxon>Rhodobacterales</taxon>
        <taxon>Roseobacteraceae</taxon>
        <taxon>Roseovarius</taxon>
    </lineage>
</organism>
<dbReference type="STRING" id="215743.ROSMUCSMR3_02484"/>